<feature type="compositionally biased region" description="Polar residues" evidence="6">
    <location>
        <begin position="426"/>
        <end position="437"/>
    </location>
</feature>
<dbReference type="EMBL" id="JANIIK010000112">
    <property type="protein sequence ID" value="KAJ3593213.1"/>
    <property type="molecule type" value="Genomic_DNA"/>
</dbReference>
<feature type="domain" description="Ig-like" evidence="9">
    <location>
        <begin position="237"/>
        <end position="347"/>
    </location>
</feature>
<dbReference type="AlphaFoldDB" id="A0A9Q0DRQ8"/>
<keyword evidence="7" id="KW-0472">Membrane</keyword>
<feature type="region of interest" description="Disordered" evidence="6">
    <location>
        <begin position="627"/>
        <end position="696"/>
    </location>
</feature>
<dbReference type="InterPro" id="IPR036179">
    <property type="entry name" value="Ig-like_dom_sf"/>
</dbReference>
<feature type="signal peptide" evidence="8">
    <location>
        <begin position="1"/>
        <end position="23"/>
    </location>
</feature>
<evidence type="ECO:0000313" key="10">
    <source>
        <dbReference type="EMBL" id="KAJ3593213.1"/>
    </source>
</evidence>
<feature type="compositionally biased region" description="Polar residues" evidence="6">
    <location>
        <begin position="671"/>
        <end position="682"/>
    </location>
</feature>
<keyword evidence="1" id="KW-0433">Leucine-rich repeat</keyword>
<evidence type="ECO:0000256" key="7">
    <source>
        <dbReference type="SAM" id="Phobius"/>
    </source>
</evidence>
<dbReference type="InterPro" id="IPR032675">
    <property type="entry name" value="LRR_dom_sf"/>
</dbReference>
<evidence type="ECO:0000256" key="3">
    <source>
        <dbReference type="ARBA" id="ARBA00022737"/>
    </source>
</evidence>
<dbReference type="SMART" id="SM00408">
    <property type="entry name" value="IGc2"/>
    <property type="match status" value="1"/>
</dbReference>
<dbReference type="InterPro" id="IPR013098">
    <property type="entry name" value="Ig_I-set"/>
</dbReference>
<reference evidence="10" key="1">
    <citation type="submission" date="2022-07" db="EMBL/GenBank/DDBJ databases">
        <title>Chromosome-level genome of Muraenolepis orangiensis.</title>
        <authorList>
            <person name="Kim J."/>
        </authorList>
    </citation>
    <scope>NUCLEOTIDE SEQUENCE</scope>
    <source>
        <strain evidence="10">KU_S4_2022</strain>
        <tissue evidence="10">Muscle</tissue>
    </source>
</reference>
<dbReference type="CDD" id="cd00096">
    <property type="entry name" value="Ig"/>
    <property type="match status" value="1"/>
</dbReference>
<dbReference type="Proteomes" id="UP001148018">
    <property type="component" value="Unassembled WGS sequence"/>
</dbReference>
<dbReference type="InterPro" id="IPR000483">
    <property type="entry name" value="Cys-rich_flank_reg_C"/>
</dbReference>
<feature type="chain" id="PRO_5040307799" description="Ig-like domain-containing protein" evidence="8">
    <location>
        <begin position="24"/>
        <end position="715"/>
    </location>
</feature>
<keyword evidence="7" id="KW-0812">Transmembrane</keyword>
<dbReference type="InterPro" id="IPR003599">
    <property type="entry name" value="Ig_sub"/>
</dbReference>
<evidence type="ECO:0000256" key="8">
    <source>
        <dbReference type="SAM" id="SignalP"/>
    </source>
</evidence>
<sequence>MAASNVLICFALWTVAVIEMGNGCPELCVCSDQNKRHFAQCTYQDLTEIPGNLPPNVTTLNLSNNRIGFITSGCLDRVTAVTSLWMAHNKMVSIEEGSLAPLIHLRNLDVSDNRLVDFPWGDLRNLTALQMLKMDHNEMVALAQDAFTNLRDLKSLRLNHNQFTTVARGTFDGLIFISHLQIYNNPFTCNCSIDWLRDWIMTTAVSVPEQNLIVCANPQKFEGVALVKLPQSKCMGPKVTITAELNIDNTDIYEDTSLILTCDFRGTPKPSVMWQIRSKSQRETIAVTSGGDDSAESREDSSFAHKPFIVFSNGTLIIFHVRRKDSGNYSCTATNEFGTAEDVVAVEVVTLPRPTDTKKGIQAYISTKIDPTLRQQVTVTSILDPSRLADAEGQDAPGDTPSLPSAPPPPPPADTPSTAEHDQRTQRNSTHASKCGLTSNTKFVSNHGFNGSLEDVKRYTFNFGVIALSISDTEVMVRLNPLLVPDDNQADAASAAAAVPGGVVHPEGLSLCLSSDLEGSATQWSAVRPGVDTYVFRGLRPATNYSLCLTFTGLDCDVQVLFATRRPAPNLLVIISVCIGLLTVSTVPLLAATCYHLVYKYRGETYKLVLKARDRYQAERNLGGHFHLQGPYPSCPSESRRNISLGGEPEEEEGEEGEEGRGETEDEQEGSQTTESFTVSRATTEDCEAGSEYSDRLPLGAEAINITSNYTYPSH</sequence>
<comment type="caution">
    <text evidence="10">The sequence shown here is derived from an EMBL/GenBank/DDBJ whole genome shotgun (WGS) entry which is preliminary data.</text>
</comment>
<proteinExistence type="predicted"/>
<dbReference type="Pfam" id="PF07679">
    <property type="entry name" value="I-set"/>
    <property type="match status" value="1"/>
</dbReference>
<dbReference type="SUPFAM" id="SSF52058">
    <property type="entry name" value="L domain-like"/>
    <property type="match status" value="1"/>
</dbReference>
<evidence type="ECO:0000259" key="9">
    <source>
        <dbReference type="PROSITE" id="PS50835"/>
    </source>
</evidence>
<evidence type="ECO:0000256" key="4">
    <source>
        <dbReference type="ARBA" id="ARBA00023157"/>
    </source>
</evidence>
<dbReference type="PANTHER" id="PTHR24366:SF15">
    <property type="entry name" value="IMMUNOGLOBULIN SUPERFAMILY CONTAINING LEUCINE-RICH REPEAT PROTEIN 2"/>
    <property type="match status" value="1"/>
</dbReference>
<dbReference type="OrthoDB" id="2151624at2759"/>
<gene>
    <name evidence="10" type="ORF">NHX12_005549</name>
</gene>
<dbReference type="SMART" id="SM00082">
    <property type="entry name" value="LRRCT"/>
    <property type="match status" value="1"/>
</dbReference>
<dbReference type="SMART" id="SM00409">
    <property type="entry name" value="IG"/>
    <property type="match status" value="1"/>
</dbReference>
<dbReference type="InterPro" id="IPR003591">
    <property type="entry name" value="Leu-rich_rpt_typical-subtyp"/>
</dbReference>
<protein>
    <recommendedName>
        <fullName evidence="9">Ig-like domain-containing protein</fullName>
    </recommendedName>
</protein>
<feature type="region of interest" description="Disordered" evidence="6">
    <location>
        <begin position="385"/>
        <end position="437"/>
    </location>
</feature>
<accession>A0A9Q0DRQ8</accession>
<keyword evidence="3" id="KW-0677">Repeat</keyword>
<dbReference type="PANTHER" id="PTHR24366">
    <property type="entry name" value="IG(IMMUNOGLOBULIN) AND LRR(LEUCINE RICH REPEAT) DOMAINS"/>
    <property type="match status" value="1"/>
</dbReference>
<evidence type="ECO:0000256" key="5">
    <source>
        <dbReference type="ARBA" id="ARBA00023180"/>
    </source>
</evidence>
<evidence type="ECO:0000313" key="11">
    <source>
        <dbReference type="Proteomes" id="UP001148018"/>
    </source>
</evidence>
<keyword evidence="7" id="KW-1133">Transmembrane helix</keyword>
<name>A0A9Q0DRQ8_9TELE</name>
<feature type="compositionally biased region" description="Acidic residues" evidence="6">
    <location>
        <begin position="648"/>
        <end position="669"/>
    </location>
</feature>
<dbReference type="SUPFAM" id="SSF48726">
    <property type="entry name" value="Immunoglobulin"/>
    <property type="match status" value="1"/>
</dbReference>
<evidence type="ECO:0000256" key="6">
    <source>
        <dbReference type="SAM" id="MobiDB-lite"/>
    </source>
</evidence>
<dbReference type="SMART" id="SM00369">
    <property type="entry name" value="LRR_TYP"/>
    <property type="match status" value="5"/>
</dbReference>
<keyword evidence="11" id="KW-1185">Reference proteome</keyword>
<dbReference type="InterPro" id="IPR013783">
    <property type="entry name" value="Ig-like_fold"/>
</dbReference>
<dbReference type="Gene3D" id="2.60.40.10">
    <property type="entry name" value="Immunoglobulins"/>
    <property type="match status" value="1"/>
</dbReference>
<keyword evidence="4" id="KW-1015">Disulfide bond</keyword>
<dbReference type="Pfam" id="PF13855">
    <property type="entry name" value="LRR_8"/>
    <property type="match status" value="2"/>
</dbReference>
<evidence type="ECO:0000256" key="2">
    <source>
        <dbReference type="ARBA" id="ARBA00022729"/>
    </source>
</evidence>
<dbReference type="InterPro" id="IPR001611">
    <property type="entry name" value="Leu-rich_rpt"/>
</dbReference>
<dbReference type="Gene3D" id="3.80.10.10">
    <property type="entry name" value="Ribonuclease Inhibitor"/>
    <property type="match status" value="1"/>
</dbReference>
<dbReference type="InterPro" id="IPR007110">
    <property type="entry name" value="Ig-like_dom"/>
</dbReference>
<evidence type="ECO:0000256" key="1">
    <source>
        <dbReference type="ARBA" id="ARBA00022614"/>
    </source>
</evidence>
<feature type="compositionally biased region" description="Pro residues" evidence="6">
    <location>
        <begin position="404"/>
        <end position="414"/>
    </location>
</feature>
<dbReference type="PROSITE" id="PS50835">
    <property type="entry name" value="IG_LIKE"/>
    <property type="match status" value="1"/>
</dbReference>
<organism evidence="10 11">
    <name type="scientific">Muraenolepis orangiensis</name>
    <name type="common">Patagonian moray cod</name>
    <dbReference type="NCBI Taxonomy" id="630683"/>
    <lineage>
        <taxon>Eukaryota</taxon>
        <taxon>Metazoa</taxon>
        <taxon>Chordata</taxon>
        <taxon>Craniata</taxon>
        <taxon>Vertebrata</taxon>
        <taxon>Euteleostomi</taxon>
        <taxon>Actinopterygii</taxon>
        <taxon>Neopterygii</taxon>
        <taxon>Teleostei</taxon>
        <taxon>Neoteleostei</taxon>
        <taxon>Acanthomorphata</taxon>
        <taxon>Zeiogadaria</taxon>
        <taxon>Gadariae</taxon>
        <taxon>Gadiformes</taxon>
        <taxon>Muraenolepidoidei</taxon>
        <taxon>Muraenolepididae</taxon>
        <taxon>Muraenolepis</taxon>
    </lineage>
</organism>
<keyword evidence="2 8" id="KW-0732">Signal</keyword>
<feature type="transmembrane region" description="Helical" evidence="7">
    <location>
        <begin position="571"/>
        <end position="598"/>
    </location>
</feature>
<dbReference type="InterPro" id="IPR003598">
    <property type="entry name" value="Ig_sub2"/>
</dbReference>
<keyword evidence="5" id="KW-0325">Glycoprotein</keyword>